<proteinExistence type="predicted"/>
<comment type="caution">
    <text evidence="2">The sequence shown here is derived from an EMBL/GenBank/DDBJ whole genome shotgun (WGS) entry which is preliminary data.</text>
</comment>
<keyword evidence="3" id="KW-1185">Reference proteome</keyword>
<feature type="region of interest" description="Disordered" evidence="1">
    <location>
        <begin position="39"/>
        <end position="79"/>
    </location>
</feature>
<sequence length="105" mass="11043">MGDNLNTAKRATDQSRARRADRSHCTAAACSALVKCGGRRRARRPAQRARPAPAALGASAAAPSPGSPTLHGTLRKAPTASSPIETAPFYLFSAFLPMTFSCLKF</sequence>
<organism evidence="2 3">
    <name type="scientific">Eumeta variegata</name>
    <name type="common">Bagworm moth</name>
    <name type="synonym">Eumeta japonica</name>
    <dbReference type="NCBI Taxonomy" id="151549"/>
    <lineage>
        <taxon>Eukaryota</taxon>
        <taxon>Metazoa</taxon>
        <taxon>Ecdysozoa</taxon>
        <taxon>Arthropoda</taxon>
        <taxon>Hexapoda</taxon>
        <taxon>Insecta</taxon>
        <taxon>Pterygota</taxon>
        <taxon>Neoptera</taxon>
        <taxon>Endopterygota</taxon>
        <taxon>Lepidoptera</taxon>
        <taxon>Glossata</taxon>
        <taxon>Ditrysia</taxon>
        <taxon>Tineoidea</taxon>
        <taxon>Psychidae</taxon>
        <taxon>Oiketicinae</taxon>
        <taxon>Eumeta</taxon>
    </lineage>
</organism>
<gene>
    <name evidence="2" type="ORF">EVAR_35627_1</name>
</gene>
<accession>A0A4C1WFV4</accession>
<feature type="compositionally biased region" description="Low complexity" evidence="1">
    <location>
        <begin position="48"/>
        <end position="68"/>
    </location>
</feature>
<evidence type="ECO:0000313" key="2">
    <source>
        <dbReference type="EMBL" id="GBP49005.1"/>
    </source>
</evidence>
<evidence type="ECO:0000256" key="1">
    <source>
        <dbReference type="SAM" id="MobiDB-lite"/>
    </source>
</evidence>
<dbReference type="Proteomes" id="UP000299102">
    <property type="component" value="Unassembled WGS sequence"/>
</dbReference>
<dbReference type="EMBL" id="BGZK01000535">
    <property type="protein sequence ID" value="GBP49005.1"/>
    <property type="molecule type" value="Genomic_DNA"/>
</dbReference>
<name>A0A4C1WFV4_EUMVA</name>
<feature type="region of interest" description="Disordered" evidence="1">
    <location>
        <begin position="1"/>
        <end position="21"/>
    </location>
</feature>
<dbReference type="AlphaFoldDB" id="A0A4C1WFV4"/>
<feature type="compositionally biased region" description="Basic and acidic residues" evidence="1">
    <location>
        <begin position="10"/>
        <end position="21"/>
    </location>
</feature>
<reference evidence="2 3" key="1">
    <citation type="journal article" date="2019" name="Commun. Biol.">
        <title>The bagworm genome reveals a unique fibroin gene that provides high tensile strength.</title>
        <authorList>
            <person name="Kono N."/>
            <person name="Nakamura H."/>
            <person name="Ohtoshi R."/>
            <person name="Tomita M."/>
            <person name="Numata K."/>
            <person name="Arakawa K."/>
        </authorList>
    </citation>
    <scope>NUCLEOTIDE SEQUENCE [LARGE SCALE GENOMIC DNA]</scope>
</reference>
<protein>
    <submittedName>
        <fullName evidence="2">Uncharacterized protein</fullName>
    </submittedName>
</protein>
<evidence type="ECO:0000313" key="3">
    <source>
        <dbReference type="Proteomes" id="UP000299102"/>
    </source>
</evidence>